<dbReference type="RefSeq" id="WP_091497922.1">
    <property type="nucleotide sequence ID" value="NZ_FODJ01000007.1"/>
</dbReference>
<gene>
    <name evidence="3" type="ORF">SAMN04488134_107101</name>
</gene>
<dbReference type="OrthoDB" id="2388036at2"/>
<dbReference type="InterPro" id="IPR018604">
    <property type="entry name" value="YycI-like"/>
</dbReference>
<dbReference type="EMBL" id="FODJ01000007">
    <property type="protein sequence ID" value="SEO42236.1"/>
    <property type="molecule type" value="Genomic_DNA"/>
</dbReference>
<dbReference type="AlphaFoldDB" id="A0A1H8PKC2"/>
<name>A0A1H8PKC2_9BACI</name>
<dbReference type="Pfam" id="PF09648">
    <property type="entry name" value="YycI"/>
    <property type="match status" value="1"/>
</dbReference>
<accession>A0A1H8PKC2</accession>
<keyword evidence="1" id="KW-0812">Transmembrane</keyword>
<feature type="domain" description="Regulatory protein YycH-like" evidence="2">
    <location>
        <begin position="48"/>
        <end position="250"/>
    </location>
</feature>
<proteinExistence type="predicted"/>
<keyword evidence="1" id="KW-0472">Membrane</keyword>
<evidence type="ECO:0000256" key="1">
    <source>
        <dbReference type="SAM" id="Phobius"/>
    </source>
</evidence>
<evidence type="ECO:0000313" key="4">
    <source>
        <dbReference type="Proteomes" id="UP000199300"/>
    </source>
</evidence>
<dbReference type="Gene3D" id="2.40.128.690">
    <property type="entry name" value="YycH protein, domain 3-like"/>
    <property type="match status" value="1"/>
</dbReference>
<feature type="transmembrane region" description="Helical" evidence="1">
    <location>
        <begin position="6"/>
        <end position="26"/>
    </location>
</feature>
<protein>
    <submittedName>
        <fullName evidence="3">Two-component signal transduction system YycFG, regulatory protein YycI</fullName>
    </submittedName>
</protein>
<keyword evidence="4" id="KW-1185">Reference proteome</keyword>
<dbReference type="Proteomes" id="UP000199300">
    <property type="component" value="Unassembled WGS sequence"/>
</dbReference>
<evidence type="ECO:0000313" key="3">
    <source>
        <dbReference type="EMBL" id="SEO42236.1"/>
    </source>
</evidence>
<keyword evidence="1" id="KW-1133">Transmembrane helix</keyword>
<evidence type="ECO:0000259" key="2">
    <source>
        <dbReference type="Pfam" id="PF09648"/>
    </source>
</evidence>
<sequence length="314" mass="36433">MQWGQIKSLFIICFLILNIFLVRQLFDRQEDELSFIPEPSKEDELELNISGLENLSNESYSAPLIHTKNFNFNEQAAEALASLTNQEIVVISGHYLFSRFDEPIQLELEEQEYDQAVIDSMVFSGDTYELWGQIPNANLLIYFQRIEYPIFFNPNALLFVQLNDAGEMVQYVQTRLDEPEEAEENQALIQQYDAVYRLYHNSNALDTNDEVTDVILGYHNLVSLANDEQLLNPTWNIQVNDRRNHFVNAIEGHTYPRNRGFTSNLLNEAIKLLTEADETNTVEYNVEEDIDDLLRIMTHSLTSVYENLIEESSE</sequence>
<reference evidence="3 4" key="1">
    <citation type="submission" date="2016-10" db="EMBL/GenBank/DDBJ databases">
        <authorList>
            <person name="de Groot N.N."/>
        </authorList>
    </citation>
    <scope>NUCLEOTIDE SEQUENCE [LARGE SCALE GENOMIC DNA]</scope>
    <source>
        <strain evidence="3 4">CGMCC 1.10434</strain>
    </source>
</reference>
<dbReference type="GO" id="GO:0016020">
    <property type="term" value="C:membrane"/>
    <property type="evidence" value="ECO:0007669"/>
    <property type="project" value="InterPro"/>
</dbReference>
<dbReference type="STRING" id="872970.SAMN04488134_107101"/>
<organism evidence="3 4">
    <name type="scientific">Amphibacillus marinus</name>
    <dbReference type="NCBI Taxonomy" id="872970"/>
    <lineage>
        <taxon>Bacteria</taxon>
        <taxon>Bacillati</taxon>
        <taxon>Bacillota</taxon>
        <taxon>Bacilli</taxon>
        <taxon>Bacillales</taxon>
        <taxon>Bacillaceae</taxon>
        <taxon>Amphibacillus</taxon>
    </lineage>
</organism>